<dbReference type="AlphaFoldDB" id="A0A4R6TMC4"/>
<evidence type="ECO:0000313" key="1">
    <source>
        <dbReference type="EMBL" id="TDQ32180.1"/>
    </source>
</evidence>
<dbReference type="EMBL" id="SNYI01000001">
    <property type="protein sequence ID" value="TDQ32180.1"/>
    <property type="molecule type" value="Genomic_DNA"/>
</dbReference>
<comment type="caution">
    <text evidence="1">The sequence shown here is derived from an EMBL/GenBank/DDBJ whole genome shotgun (WGS) entry which is preliminary data.</text>
</comment>
<sequence>MTGIIKADYIPPTLNKLILRADIILYGEVVCMDESVIELNVYNSINHDSLTITIVRFKEWNCGQRWKEYELGDTSLFFLKSRNGRYRTIGGGNEGELPIHNDRIYVHASTISQAGFVTQFDRSDLQMEDNGFNNPYNGYVINLSDFWQATAVVKKCFISEITATGNLINIQQLCSTTQFESTMKQNKILNWVLTDLKK</sequence>
<gene>
    <name evidence="1" type="ORF">CLV82_0003</name>
</gene>
<organism evidence="1 2">
    <name type="scientific">Zeaxanthinibacter enoshimensis</name>
    <dbReference type="NCBI Taxonomy" id="392009"/>
    <lineage>
        <taxon>Bacteria</taxon>
        <taxon>Pseudomonadati</taxon>
        <taxon>Bacteroidota</taxon>
        <taxon>Flavobacteriia</taxon>
        <taxon>Flavobacteriales</taxon>
        <taxon>Flavobacteriaceae</taxon>
        <taxon>Zeaxanthinibacter</taxon>
    </lineage>
</organism>
<name>A0A4R6TMC4_9FLAO</name>
<evidence type="ECO:0000313" key="2">
    <source>
        <dbReference type="Proteomes" id="UP000295468"/>
    </source>
</evidence>
<accession>A0A4R6TMC4</accession>
<proteinExistence type="predicted"/>
<keyword evidence="2" id="KW-1185">Reference proteome</keyword>
<protein>
    <submittedName>
        <fullName evidence="1">Uncharacterized protein</fullName>
    </submittedName>
</protein>
<dbReference type="Proteomes" id="UP000295468">
    <property type="component" value="Unassembled WGS sequence"/>
</dbReference>
<reference evidence="1 2" key="1">
    <citation type="submission" date="2019-03" db="EMBL/GenBank/DDBJ databases">
        <title>Genomic Encyclopedia of Archaeal and Bacterial Type Strains, Phase II (KMG-II): from individual species to whole genera.</title>
        <authorList>
            <person name="Goeker M."/>
        </authorList>
    </citation>
    <scope>NUCLEOTIDE SEQUENCE [LARGE SCALE GENOMIC DNA]</scope>
    <source>
        <strain evidence="1 2">DSM 18435</strain>
    </source>
</reference>